<dbReference type="PANTHER" id="PTHR24567">
    <property type="entry name" value="CRP FAMILY TRANSCRIPTIONAL REGULATORY PROTEIN"/>
    <property type="match status" value="1"/>
</dbReference>
<dbReference type="GO" id="GO:0003700">
    <property type="term" value="F:DNA-binding transcription factor activity"/>
    <property type="evidence" value="ECO:0007669"/>
    <property type="project" value="TreeGrafter"/>
</dbReference>
<keyword evidence="6" id="KW-1185">Reference proteome</keyword>
<evidence type="ECO:0000259" key="4">
    <source>
        <dbReference type="PROSITE" id="PS51063"/>
    </source>
</evidence>
<dbReference type="SMART" id="SM00419">
    <property type="entry name" value="HTH_CRP"/>
    <property type="match status" value="1"/>
</dbReference>
<dbReference type="PROSITE" id="PS51063">
    <property type="entry name" value="HTH_CRP_2"/>
    <property type="match status" value="1"/>
</dbReference>
<evidence type="ECO:0000256" key="2">
    <source>
        <dbReference type="ARBA" id="ARBA00023125"/>
    </source>
</evidence>
<dbReference type="CDD" id="cd00092">
    <property type="entry name" value="HTH_CRP"/>
    <property type="match status" value="1"/>
</dbReference>
<dbReference type="InterPro" id="IPR036388">
    <property type="entry name" value="WH-like_DNA-bd_sf"/>
</dbReference>
<dbReference type="SMART" id="SM00100">
    <property type="entry name" value="cNMP"/>
    <property type="match status" value="1"/>
</dbReference>
<evidence type="ECO:0000256" key="3">
    <source>
        <dbReference type="ARBA" id="ARBA00023163"/>
    </source>
</evidence>
<keyword evidence="3" id="KW-0804">Transcription</keyword>
<sequence length="256" mass="28672">MHDYRTDNITPLSQRRDRCQGCGLRNICFGILHHAPEADMLERLICRRGPLPAGTVLFEAGEPLERLCVIRVGAARRERAERCEDDNQRVIGFSLPGEVMGLDALYEQRHPTNAVLLQNSYVCELPFQSLQGLAAQVPQLWHQLLRLSGDAVHQNKRTRLAMSQQSAEGRLAHGLLDLAHRMARRGMSAETIDLPMPRQELGNQLGLAPNTTSRAFRYLGEQGWIMADGRQIRLLDVPALADLANWSEPTPTVRSA</sequence>
<gene>
    <name evidence="5" type="ORF">DFR31_2530</name>
</gene>
<dbReference type="Pfam" id="PF13545">
    <property type="entry name" value="HTH_Crp_2"/>
    <property type="match status" value="1"/>
</dbReference>
<keyword evidence="1" id="KW-0805">Transcription regulation</keyword>
<name>A0A498BS46_9GAMM</name>
<reference evidence="5 6" key="1">
    <citation type="submission" date="2018-10" db="EMBL/GenBank/DDBJ databases">
        <title>Genomic Encyclopedia of Type Strains, Phase IV (KMG-IV): sequencing the most valuable type-strain genomes for metagenomic binning, comparative biology and taxonomic classification.</title>
        <authorList>
            <person name="Goeker M."/>
        </authorList>
    </citation>
    <scope>NUCLEOTIDE SEQUENCE [LARGE SCALE GENOMIC DNA]</scope>
    <source>
        <strain evidence="5 6">DSM 12769</strain>
    </source>
</reference>
<dbReference type="InterPro" id="IPR014710">
    <property type="entry name" value="RmlC-like_jellyroll"/>
</dbReference>
<dbReference type="InterPro" id="IPR036390">
    <property type="entry name" value="WH_DNA-bd_sf"/>
</dbReference>
<evidence type="ECO:0000313" key="5">
    <source>
        <dbReference type="EMBL" id="RLK46823.1"/>
    </source>
</evidence>
<dbReference type="InterPro" id="IPR050397">
    <property type="entry name" value="Env_Response_Regulators"/>
</dbReference>
<proteinExistence type="predicted"/>
<accession>A0A498BS46</accession>
<dbReference type="InterPro" id="IPR000595">
    <property type="entry name" value="cNMP-bd_dom"/>
</dbReference>
<dbReference type="Proteomes" id="UP000275461">
    <property type="component" value="Unassembled WGS sequence"/>
</dbReference>
<dbReference type="EMBL" id="RCDA01000005">
    <property type="protein sequence ID" value="RLK46823.1"/>
    <property type="molecule type" value="Genomic_DNA"/>
</dbReference>
<dbReference type="PANTHER" id="PTHR24567:SF75">
    <property type="entry name" value="FUMARATE AND NITRATE REDUCTION REGULATORY PROTEIN"/>
    <property type="match status" value="1"/>
</dbReference>
<dbReference type="RefSeq" id="WP_170153693.1">
    <property type="nucleotide sequence ID" value="NZ_RCDA01000005.1"/>
</dbReference>
<dbReference type="InterPro" id="IPR012318">
    <property type="entry name" value="HTH_CRP"/>
</dbReference>
<evidence type="ECO:0000313" key="6">
    <source>
        <dbReference type="Proteomes" id="UP000275461"/>
    </source>
</evidence>
<dbReference type="AlphaFoldDB" id="A0A498BS46"/>
<organism evidence="5 6">
    <name type="scientific">Alkalispirillum mobile</name>
    <dbReference type="NCBI Taxonomy" id="85925"/>
    <lineage>
        <taxon>Bacteria</taxon>
        <taxon>Pseudomonadati</taxon>
        <taxon>Pseudomonadota</taxon>
        <taxon>Gammaproteobacteria</taxon>
        <taxon>Chromatiales</taxon>
        <taxon>Ectothiorhodospiraceae</taxon>
        <taxon>Alkalispirillum</taxon>
    </lineage>
</organism>
<dbReference type="SUPFAM" id="SSF46785">
    <property type="entry name" value="Winged helix' DNA-binding domain"/>
    <property type="match status" value="1"/>
</dbReference>
<dbReference type="GO" id="GO:0003677">
    <property type="term" value="F:DNA binding"/>
    <property type="evidence" value="ECO:0007669"/>
    <property type="project" value="UniProtKB-KW"/>
</dbReference>
<keyword evidence="2" id="KW-0238">DNA-binding</keyword>
<evidence type="ECO:0000256" key="1">
    <source>
        <dbReference type="ARBA" id="ARBA00023015"/>
    </source>
</evidence>
<dbReference type="Gene3D" id="1.10.10.10">
    <property type="entry name" value="Winged helix-like DNA-binding domain superfamily/Winged helix DNA-binding domain"/>
    <property type="match status" value="1"/>
</dbReference>
<dbReference type="CDD" id="cd00038">
    <property type="entry name" value="CAP_ED"/>
    <property type="match status" value="1"/>
</dbReference>
<dbReference type="Gene3D" id="2.60.120.10">
    <property type="entry name" value="Jelly Rolls"/>
    <property type="match status" value="1"/>
</dbReference>
<dbReference type="InterPro" id="IPR018490">
    <property type="entry name" value="cNMP-bd_dom_sf"/>
</dbReference>
<comment type="caution">
    <text evidence="5">The sequence shown here is derived from an EMBL/GenBank/DDBJ whole genome shotgun (WGS) entry which is preliminary data.</text>
</comment>
<dbReference type="SUPFAM" id="SSF51206">
    <property type="entry name" value="cAMP-binding domain-like"/>
    <property type="match status" value="1"/>
</dbReference>
<dbReference type="Pfam" id="PF00027">
    <property type="entry name" value="cNMP_binding"/>
    <property type="match status" value="1"/>
</dbReference>
<dbReference type="GO" id="GO:0005829">
    <property type="term" value="C:cytosol"/>
    <property type="evidence" value="ECO:0007669"/>
    <property type="project" value="TreeGrafter"/>
</dbReference>
<protein>
    <submittedName>
        <fullName evidence="5">CRP/FNR family transcriptional regulator</fullName>
    </submittedName>
</protein>
<feature type="domain" description="HTH crp-type" evidence="4">
    <location>
        <begin position="165"/>
        <end position="238"/>
    </location>
</feature>